<accession>A0A8J8T5B4</accession>
<gene>
    <name evidence="1" type="ORF">FGO68_gene7494</name>
</gene>
<evidence type="ECO:0000313" key="1">
    <source>
        <dbReference type="EMBL" id="TNV82325.1"/>
    </source>
</evidence>
<evidence type="ECO:0000313" key="2">
    <source>
        <dbReference type="Proteomes" id="UP000785679"/>
    </source>
</evidence>
<sequence>MNIHEASQIYNNKGPLQTILKNHGATNQLSLCNPFPRIYGDKKVLKSSSIKISQMVFMPNKTLVQQPNLGSLKPIILSQIDSLFHLKFTYRTNIKQLISKMNKNGLVDK</sequence>
<dbReference type="AlphaFoldDB" id="A0A8J8T5B4"/>
<comment type="caution">
    <text evidence="1">The sequence shown here is derived from an EMBL/GenBank/DDBJ whole genome shotgun (WGS) entry which is preliminary data.</text>
</comment>
<proteinExistence type="predicted"/>
<dbReference type="EMBL" id="RRYP01005094">
    <property type="protein sequence ID" value="TNV82325.1"/>
    <property type="molecule type" value="Genomic_DNA"/>
</dbReference>
<reference evidence="1" key="1">
    <citation type="submission" date="2019-06" db="EMBL/GenBank/DDBJ databases">
        <authorList>
            <person name="Zheng W."/>
        </authorList>
    </citation>
    <scope>NUCLEOTIDE SEQUENCE</scope>
    <source>
        <strain evidence="1">QDHG01</strain>
    </source>
</reference>
<protein>
    <submittedName>
        <fullName evidence="1">Uncharacterized protein</fullName>
    </submittedName>
</protein>
<organism evidence="1 2">
    <name type="scientific">Halteria grandinella</name>
    <dbReference type="NCBI Taxonomy" id="5974"/>
    <lineage>
        <taxon>Eukaryota</taxon>
        <taxon>Sar</taxon>
        <taxon>Alveolata</taxon>
        <taxon>Ciliophora</taxon>
        <taxon>Intramacronucleata</taxon>
        <taxon>Spirotrichea</taxon>
        <taxon>Stichotrichia</taxon>
        <taxon>Sporadotrichida</taxon>
        <taxon>Halteriidae</taxon>
        <taxon>Halteria</taxon>
    </lineage>
</organism>
<keyword evidence="2" id="KW-1185">Reference proteome</keyword>
<name>A0A8J8T5B4_HALGN</name>
<dbReference type="Proteomes" id="UP000785679">
    <property type="component" value="Unassembled WGS sequence"/>
</dbReference>